<dbReference type="STRING" id="1208919.CDSE_0498"/>
<dbReference type="GO" id="GO:0016884">
    <property type="term" value="F:carbon-nitrogen ligase activity, with glutamine as amido-N-donor"/>
    <property type="evidence" value="ECO:0007669"/>
    <property type="project" value="InterPro"/>
</dbReference>
<reference evidence="1 2" key="1">
    <citation type="journal article" date="2013" name="Genome Biol. Evol.">
        <title>Genome evolution and phylogenomic analysis of candidatus kinetoplastibacterium, the betaproteobacterial endosymbionts of strigomonas and angomonas.</title>
        <authorList>
            <person name="Alves J.M."/>
            <person name="Serrano M.G."/>
            <person name="Maia da Silva F."/>
            <person name="Voegtly L.J."/>
            <person name="Matveyev A.V."/>
            <person name="Teixeira M.M."/>
            <person name="Camargo E.P."/>
            <person name="Buck G.A."/>
        </authorList>
    </citation>
    <scope>NUCLEOTIDE SEQUENCE [LARGE SCALE GENOMIC DNA]</scope>
    <source>
        <strain evidence="1 2">TCC079E</strain>
    </source>
</reference>
<dbReference type="Gene3D" id="1.10.10.410">
    <property type="match status" value="1"/>
</dbReference>
<gene>
    <name evidence="1" type="ORF">CDSE_0498</name>
</gene>
<sequence>MDSSNIKNNITSYIKEALKQKQTIRLSTLRLLLASIKEKEINKQADLSDVEIISIIQTQIKQRLESIKAFEAANRQEKAEQEREEIIILKELLPNQASIEEILEAIDKTILSIKTDVMDKSLIGKILKELKKNFFGRADMSFISQEVHKRLNIKNN</sequence>
<name>M1L237_9PROT</name>
<accession>M1L237</accession>
<protein>
    <submittedName>
        <fullName evidence="1">Yqey-like protein</fullName>
    </submittedName>
</protein>
<dbReference type="InterPro" id="IPR003789">
    <property type="entry name" value="Asn/Gln_tRNA_amidoTrase-B-like"/>
</dbReference>
<dbReference type="InterPro" id="IPR019004">
    <property type="entry name" value="YqeY/Aim41"/>
</dbReference>
<dbReference type="Pfam" id="PF09424">
    <property type="entry name" value="YqeY"/>
    <property type="match status" value="1"/>
</dbReference>
<evidence type="ECO:0000313" key="1">
    <source>
        <dbReference type="EMBL" id="AGF46813.1"/>
    </source>
</evidence>
<keyword evidence="2" id="KW-1185">Reference proteome</keyword>
<dbReference type="Gene3D" id="1.10.1510.10">
    <property type="entry name" value="Uncharacterised protein YqeY/AIM41 PF09424, N-terminal domain"/>
    <property type="match status" value="1"/>
</dbReference>
<dbReference type="eggNOG" id="COG1610">
    <property type="taxonomic scope" value="Bacteria"/>
</dbReference>
<dbReference type="AlphaFoldDB" id="M1L237"/>
<dbReference type="OrthoDB" id="9788127at2"/>
<dbReference type="SUPFAM" id="SSF89095">
    <property type="entry name" value="GatB/YqeY motif"/>
    <property type="match status" value="1"/>
</dbReference>
<organism evidence="1 2">
    <name type="scientific">Candidatus Kinetoplastidibacterium desouzai TCC079E</name>
    <dbReference type="NCBI Taxonomy" id="1208919"/>
    <lineage>
        <taxon>Bacteria</taxon>
        <taxon>Pseudomonadati</taxon>
        <taxon>Pseudomonadota</taxon>
        <taxon>Betaproteobacteria</taxon>
        <taxon>Candidatus Kinetoplastidibacterium</taxon>
    </lineage>
</organism>
<dbReference type="EMBL" id="CP003803">
    <property type="protein sequence ID" value="AGF46813.1"/>
    <property type="molecule type" value="Genomic_DNA"/>
</dbReference>
<dbReference type="Proteomes" id="UP000011547">
    <property type="component" value="Chromosome"/>
</dbReference>
<dbReference type="InterPro" id="IPR042184">
    <property type="entry name" value="YqeY/Aim41_N"/>
</dbReference>
<dbReference type="KEGG" id="kde:CDSE_0498"/>
<evidence type="ECO:0000313" key="2">
    <source>
        <dbReference type="Proteomes" id="UP000011547"/>
    </source>
</evidence>
<dbReference type="HOGENOM" id="CLU_079430_2_2_4"/>
<dbReference type="RefSeq" id="WP_015396224.1">
    <property type="nucleotide sequence ID" value="NC_020294.1"/>
</dbReference>
<dbReference type="PANTHER" id="PTHR28055:SF1">
    <property type="entry name" value="ALTERED INHERITANCE OF MITOCHONDRIA PROTEIN 41, MITOCHONDRIAL"/>
    <property type="match status" value="1"/>
</dbReference>
<proteinExistence type="predicted"/>
<dbReference type="PATRIC" id="fig|1208919.3.peg.251"/>
<dbReference type="PANTHER" id="PTHR28055">
    <property type="entry name" value="ALTERED INHERITANCE OF MITOCHONDRIA PROTEIN 41, MITOCHONDRIAL"/>
    <property type="match status" value="1"/>
</dbReference>
<dbReference type="InterPro" id="IPR023168">
    <property type="entry name" value="GatB_Yqey_C_2"/>
</dbReference>